<dbReference type="Proteomes" id="UP001194696">
    <property type="component" value="Unassembled WGS sequence"/>
</dbReference>
<gene>
    <name evidence="2" type="ORF">BGZ96_001025</name>
</gene>
<sequence>LHSQHHHHCHRHHRHNPKNPSSTLLTSRPDPLSWSTVTRMTASLIHRTSLVMLMILPPPPPPLLLSLRKRRDRNLLVRGMGLRTRKVPVSRGMGMSKII</sequence>
<evidence type="ECO:0000313" key="2">
    <source>
        <dbReference type="EMBL" id="KAG0281770.1"/>
    </source>
</evidence>
<feature type="non-terminal residue" evidence="2">
    <location>
        <position position="1"/>
    </location>
</feature>
<accession>A0ABQ7JMX7</accession>
<evidence type="ECO:0000313" key="3">
    <source>
        <dbReference type="Proteomes" id="UP001194696"/>
    </source>
</evidence>
<organism evidence="2 3">
    <name type="scientific">Linnemannia gamsii</name>
    <dbReference type="NCBI Taxonomy" id="64522"/>
    <lineage>
        <taxon>Eukaryota</taxon>
        <taxon>Fungi</taxon>
        <taxon>Fungi incertae sedis</taxon>
        <taxon>Mucoromycota</taxon>
        <taxon>Mortierellomycotina</taxon>
        <taxon>Mortierellomycetes</taxon>
        <taxon>Mortierellales</taxon>
        <taxon>Mortierellaceae</taxon>
        <taxon>Linnemannia</taxon>
    </lineage>
</organism>
<evidence type="ECO:0000256" key="1">
    <source>
        <dbReference type="SAM" id="MobiDB-lite"/>
    </source>
</evidence>
<keyword evidence="3" id="KW-1185">Reference proteome</keyword>
<reference evidence="2 3" key="1">
    <citation type="journal article" date="2020" name="Fungal Divers.">
        <title>Resolving the Mortierellaceae phylogeny through synthesis of multi-gene phylogenetics and phylogenomics.</title>
        <authorList>
            <person name="Vandepol N."/>
            <person name="Liber J."/>
            <person name="Desiro A."/>
            <person name="Na H."/>
            <person name="Kennedy M."/>
            <person name="Barry K."/>
            <person name="Grigoriev I.V."/>
            <person name="Miller A.N."/>
            <person name="O'Donnell K."/>
            <person name="Stajich J.E."/>
            <person name="Bonito G."/>
        </authorList>
    </citation>
    <scope>NUCLEOTIDE SEQUENCE [LARGE SCALE GENOMIC DNA]</scope>
    <source>
        <strain evidence="2 3">AD045</strain>
    </source>
</reference>
<dbReference type="EMBL" id="JAAAIM010001159">
    <property type="protein sequence ID" value="KAG0281770.1"/>
    <property type="molecule type" value="Genomic_DNA"/>
</dbReference>
<comment type="caution">
    <text evidence="2">The sequence shown here is derived from an EMBL/GenBank/DDBJ whole genome shotgun (WGS) entry which is preliminary data.</text>
</comment>
<protein>
    <submittedName>
        <fullName evidence="2">Uncharacterized protein</fullName>
    </submittedName>
</protein>
<proteinExistence type="predicted"/>
<feature type="region of interest" description="Disordered" evidence="1">
    <location>
        <begin position="1"/>
        <end position="27"/>
    </location>
</feature>
<feature type="compositionally biased region" description="Basic residues" evidence="1">
    <location>
        <begin position="1"/>
        <end position="17"/>
    </location>
</feature>
<feature type="non-terminal residue" evidence="2">
    <location>
        <position position="99"/>
    </location>
</feature>
<name>A0ABQ7JMX7_9FUNG</name>